<protein>
    <submittedName>
        <fullName evidence="1">Uncharacterized protein</fullName>
    </submittedName>
</protein>
<reference evidence="1 2" key="1">
    <citation type="submission" date="2019-07" db="EMBL/GenBank/DDBJ databases">
        <title>Whole genome shotgun sequence of Enterococcus mundtii NBRC 100490.</title>
        <authorList>
            <person name="Hosoyama A."/>
            <person name="Uohara A."/>
            <person name="Ohji S."/>
            <person name="Ichikawa N."/>
        </authorList>
    </citation>
    <scope>NUCLEOTIDE SEQUENCE [LARGE SCALE GENOMIC DNA]</scope>
    <source>
        <strain evidence="1 2">NBRC 100490</strain>
    </source>
</reference>
<comment type="caution">
    <text evidence="1">The sequence shown here is derived from an EMBL/GenBank/DDBJ whole genome shotgun (WGS) entry which is preliminary data.</text>
</comment>
<name>A0ABQ0VGX4_ENTMU</name>
<dbReference type="Proteomes" id="UP000321175">
    <property type="component" value="Unassembled WGS sequence"/>
</dbReference>
<proteinExistence type="predicted"/>
<evidence type="ECO:0000313" key="1">
    <source>
        <dbReference type="EMBL" id="GEL81949.1"/>
    </source>
</evidence>
<dbReference type="EMBL" id="BJWA01000051">
    <property type="protein sequence ID" value="GEL81949.1"/>
    <property type="molecule type" value="Genomic_DNA"/>
</dbReference>
<keyword evidence="2" id="KW-1185">Reference proteome</keyword>
<organism evidence="1 2">
    <name type="scientific">Enterococcus mundtii</name>
    <dbReference type="NCBI Taxonomy" id="53346"/>
    <lineage>
        <taxon>Bacteria</taxon>
        <taxon>Bacillati</taxon>
        <taxon>Bacillota</taxon>
        <taxon>Bacilli</taxon>
        <taxon>Lactobacillales</taxon>
        <taxon>Enterococcaceae</taxon>
        <taxon>Enterococcus</taxon>
    </lineage>
</organism>
<accession>A0ABQ0VGX4</accession>
<evidence type="ECO:0000313" key="2">
    <source>
        <dbReference type="Proteomes" id="UP000321175"/>
    </source>
</evidence>
<sequence length="64" mass="7790">MHEEEMDAYVRLQKEWPKELAKNDFRIFLSFYACLKILSRLLEAFGIEWKLLSRLKLSTILERE</sequence>
<gene>
    <name evidence="1" type="ORF">EMU01_30930</name>
</gene>